<evidence type="ECO:0000313" key="2">
    <source>
        <dbReference type="EMBL" id="ELY42677.1"/>
    </source>
</evidence>
<feature type="region of interest" description="Disordered" evidence="1">
    <location>
        <begin position="1"/>
        <end position="36"/>
    </location>
</feature>
<feature type="compositionally biased region" description="Low complexity" evidence="1">
    <location>
        <begin position="26"/>
        <end position="36"/>
    </location>
</feature>
<protein>
    <submittedName>
        <fullName evidence="2">Uncharacterized protein</fullName>
    </submittedName>
</protein>
<name>L9W030_9EURY</name>
<dbReference type="Proteomes" id="UP000011690">
    <property type="component" value="Unassembled WGS sequence"/>
</dbReference>
<dbReference type="EMBL" id="AOHY01000059">
    <property type="protein sequence ID" value="ELY42677.1"/>
    <property type="molecule type" value="Genomic_DNA"/>
</dbReference>
<comment type="caution">
    <text evidence="2">The sequence shown here is derived from an EMBL/GenBank/DDBJ whole genome shotgun (WGS) entry which is preliminary data.</text>
</comment>
<sequence length="77" mass="8423">MTATERSFELGGGDATSVDKRNDPNSVTSSDDLTQSLSLTRFYEEGDEIVGAVYQDTRGTVEVSDREDDTTLESVRV</sequence>
<dbReference type="AlphaFoldDB" id="L9W030"/>
<organism evidence="2 3">
    <name type="scientific">Natronorubrum bangense JCM 10635</name>
    <dbReference type="NCBI Taxonomy" id="1227500"/>
    <lineage>
        <taxon>Archaea</taxon>
        <taxon>Methanobacteriati</taxon>
        <taxon>Methanobacteriota</taxon>
        <taxon>Stenosarchaea group</taxon>
        <taxon>Halobacteria</taxon>
        <taxon>Halobacteriales</taxon>
        <taxon>Natrialbaceae</taxon>
        <taxon>Natronorubrum</taxon>
    </lineage>
</organism>
<accession>L9W030</accession>
<evidence type="ECO:0000256" key="1">
    <source>
        <dbReference type="SAM" id="MobiDB-lite"/>
    </source>
</evidence>
<reference evidence="2 3" key="1">
    <citation type="journal article" date="2014" name="PLoS Genet.">
        <title>Phylogenetically driven sequencing of extremely halophilic archaea reveals strategies for static and dynamic osmo-response.</title>
        <authorList>
            <person name="Becker E.A."/>
            <person name="Seitzer P.M."/>
            <person name="Tritt A."/>
            <person name="Larsen D."/>
            <person name="Krusor M."/>
            <person name="Yao A.I."/>
            <person name="Wu D."/>
            <person name="Madern D."/>
            <person name="Eisen J.A."/>
            <person name="Darling A.E."/>
            <person name="Facciotti M.T."/>
        </authorList>
    </citation>
    <scope>NUCLEOTIDE SEQUENCE [LARGE SCALE GENOMIC DNA]</scope>
    <source>
        <strain evidence="2 3">JCM 10635</strain>
    </source>
</reference>
<dbReference type="PATRIC" id="fig|1227500.6.peg.4097"/>
<gene>
    <name evidence="2" type="ORF">C494_20283</name>
</gene>
<evidence type="ECO:0000313" key="3">
    <source>
        <dbReference type="Proteomes" id="UP000011690"/>
    </source>
</evidence>
<keyword evidence="3" id="KW-1185">Reference proteome</keyword>
<proteinExistence type="predicted"/>